<evidence type="ECO:0000256" key="1">
    <source>
        <dbReference type="SAM" id="MobiDB-lite"/>
    </source>
</evidence>
<dbReference type="PANTHER" id="PTHR38702">
    <property type="entry name" value="CALPONIN-HOMOLOGY (CH) DOMAIN-CONTAINING PROTEIN"/>
    <property type="match status" value="1"/>
</dbReference>
<feature type="compositionally biased region" description="Low complexity" evidence="1">
    <location>
        <begin position="501"/>
        <end position="515"/>
    </location>
</feature>
<dbReference type="InParanoid" id="A0A317XS33"/>
<evidence type="ECO:0000313" key="2">
    <source>
        <dbReference type="EMBL" id="PWZ01115.1"/>
    </source>
</evidence>
<feature type="compositionally biased region" description="Polar residues" evidence="1">
    <location>
        <begin position="337"/>
        <end position="352"/>
    </location>
</feature>
<feature type="compositionally biased region" description="Acidic residues" evidence="1">
    <location>
        <begin position="166"/>
        <end position="175"/>
    </location>
</feature>
<feature type="compositionally biased region" description="Basic and acidic residues" evidence="1">
    <location>
        <begin position="1"/>
        <end position="10"/>
    </location>
</feature>
<reference evidence="2 3" key="1">
    <citation type="journal article" date="2018" name="Mol. Biol. Evol.">
        <title>Broad Genomic Sampling Reveals a Smut Pathogenic Ancestry of the Fungal Clade Ustilaginomycotina.</title>
        <authorList>
            <person name="Kijpornyongpan T."/>
            <person name="Mondo S.J."/>
            <person name="Barry K."/>
            <person name="Sandor L."/>
            <person name="Lee J."/>
            <person name="Lipzen A."/>
            <person name="Pangilinan J."/>
            <person name="LaButti K."/>
            <person name="Hainaut M."/>
            <person name="Henrissat B."/>
            <person name="Grigoriev I.V."/>
            <person name="Spatafora J.W."/>
            <person name="Aime M.C."/>
        </authorList>
    </citation>
    <scope>NUCLEOTIDE SEQUENCE [LARGE SCALE GENOMIC DNA]</scope>
    <source>
        <strain evidence="2 3">MCA 3645</strain>
    </source>
</reference>
<dbReference type="EMBL" id="KZ819191">
    <property type="protein sequence ID" value="PWZ01115.1"/>
    <property type="molecule type" value="Genomic_DNA"/>
</dbReference>
<feature type="compositionally biased region" description="Polar residues" evidence="1">
    <location>
        <begin position="19"/>
        <end position="31"/>
    </location>
</feature>
<dbReference type="STRING" id="1882483.A0A317XS33"/>
<feature type="region of interest" description="Disordered" evidence="1">
    <location>
        <begin position="297"/>
        <end position="373"/>
    </location>
</feature>
<gene>
    <name evidence="2" type="ORF">BCV70DRAFT_216419</name>
</gene>
<dbReference type="Proteomes" id="UP000246740">
    <property type="component" value="Unassembled WGS sequence"/>
</dbReference>
<sequence length="815" mass="88854">MPDADKENGGHAHYHSKSNHVLSSRSESQPTPMRAALGTLAVNFPAEDPDEDRDVLASDGKTLRSRRSVLFYPSRSLSAKSNQAPFSRSAAKRDSIMALGSIGYLQHLFTKQGIASRKRPVAKGAMQLAIGPAGEVMFGSSASSKNPASRTGHLAEDDAMPPGTMSEEDMDEDISELPPSPRAGTYALPPFPNIPKPIEADADALRLRLAQDLAEVLQAWHLDAWVTPASQHARIRELVLLHSTKSNDASALSKHVTIPHLITSTTKAIRSVRGYILALPSGTAPIKAMVPIEPKRKDRFKRQSSFSGLPRPGEGSVVPWAGGPFLTPRNAAVASALEQSKQASDSSPDETQSTSGRSGRNNQSSSSRTEDDPLAILRKAALTLLSSLKDMEERHRLPGDESAGGEPKSLTRSDVQVGFHVRETPKLASKVVMHENQSTTELGLLQLPNNEQTEGGYLYRSDITLDSVAPERTALETYLATVDLILSEVRHPQRRPRPARHVSTSATTPSTGAATDDGPIKTNDLLNVPDITLASDAVDDGSAVDLDDDLLSNTRPRWADENNRRLGLFDTIHAFMLDHLPSESDAAALMQLTVDREDLKDLLDTLADGYLLCKVFNEAVRVSDKPWGYIQAREIHNLREEEAMLLLKEQERVRQAEEDGATPFQTRQDAVTETEDIDAVSSASLALSSEPSTRPGWTFRRTENLRVWAAALKLRYQIQSTSVRSVALAPTALGPTYGSLGMGKLALHGRRVASEASAGSHRSTTLKPSVAADKSDTTPLDFDPRKVARKEDGWHDMLTGMILRWIDEVAREQYP</sequence>
<evidence type="ECO:0000313" key="3">
    <source>
        <dbReference type="Proteomes" id="UP000246740"/>
    </source>
</evidence>
<protein>
    <recommendedName>
        <fullName evidence="4">Calponin-homology (CH) domain-containing protein</fullName>
    </recommendedName>
</protein>
<feature type="compositionally biased region" description="Polar residues" evidence="1">
    <location>
        <begin position="140"/>
        <end position="149"/>
    </location>
</feature>
<dbReference type="PANTHER" id="PTHR38702:SF1">
    <property type="entry name" value="CALPONIN-HOMOLOGY (CH) DOMAIN-CONTAINING PROTEIN"/>
    <property type="match status" value="1"/>
</dbReference>
<organism evidence="2 3">
    <name type="scientific">Testicularia cyperi</name>
    <dbReference type="NCBI Taxonomy" id="1882483"/>
    <lineage>
        <taxon>Eukaryota</taxon>
        <taxon>Fungi</taxon>
        <taxon>Dikarya</taxon>
        <taxon>Basidiomycota</taxon>
        <taxon>Ustilaginomycotina</taxon>
        <taxon>Ustilaginomycetes</taxon>
        <taxon>Ustilaginales</taxon>
        <taxon>Anthracoideaceae</taxon>
        <taxon>Testicularia</taxon>
    </lineage>
</organism>
<accession>A0A317XS33</accession>
<feature type="region of interest" description="Disordered" evidence="1">
    <location>
        <begin position="753"/>
        <end position="784"/>
    </location>
</feature>
<name>A0A317XS33_9BASI</name>
<proteinExistence type="predicted"/>
<feature type="region of interest" description="Disordered" evidence="1">
    <location>
        <begin position="1"/>
        <end position="59"/>
    </location>
</feature>
<feature type="region of interest" description="Disordered" evidence="1">
    <location>
        <begin position="492"/>
        <end position="521"/>
    </location>
</feature>
<feature type="compositionally biased region" description="Low complexity" evidence="1">
    <location>
        <begin position="353"/>
        <end position="367"/>
    </location>
</feature>
<evidence type="ECO:0008006" key="4">
    <source>
        <dbReference type="Google" id="ProtNLM"/>
    </source>
</evidence>
<dbReference type="OrthoDB" id="2534759at2759"/>
<feature type="region of interest" description="Disordered" evidence="1">
    <location>
        <begin position="391"/>
        <end position="415"/>
    </location>
</feature>
<feature type="region of interest" description="Disordered" evidence="1">
    <location>
        <begin position="140"/>
        <end position="191"/>
    </location>
</feature>
<dbReference type="AlphaFoldDB" id="A0A317XS33"/>
<keyword evidence="3" id="KW-1185">Reference proteome</keyword>